<feature type="non-terminal residue" evidence="3">
    <location>
        <position position="1"/>
    </location>
</feature>
<dbReference type="InterPro" id="IPR016024">
    <property type="entry name" value="ARM-type_fold"/>
</dbReference>
<dbReference type="PANTHER" id="PTHR13389">
    <property type="entry name" value="PUMILIO HOMOLOG 3"/>
    <property type="match status" value="1"/>
</dbReference>
<dbReference type="SUPFAM" id="SSF48371">
    <property type="entry name" value="ARM repeat"/>
    <property type="match status" value="1"/>
</dbReference>
<evidence type="ECO:0000256" key="1">
    <source>
        <dbReference type="ARBA" id="ARBA00022884"/>
    </source>
</evidence>
<keyword evidence="4" id="KW-1185">Reference proteome</keyword>
<keyword evidence="1" id="KW-0694">RNA-binding</keyword>
<evidence type="ECO:0000313" key="3">
    <source>
        <dbReference type="EMBL" id="CAK0865329.1"/>
    </source>
</evidence>
<dbReference type="InterPro" id="IPR011989">
    <property type="entry name" value="ARM-like"/>
</dbReference>
<gene>
    <name evidence="3" type="ORF">PCOR1329_LOCUS52890</name>
</gene>
<accession>A0ABN9V074</accession>
<evidence type="ECO:0000259" key="2">
    <source>
        <dbReference type="Pfam" id="PF08144"/>
    </source>
</evidence>
<proteinExistence type="predicted"/>
<name>A0ABN9V074_9DINO</name>
<dbReference type="PANTHER" id="PTHR13389:SF0">
    <property type="entry name" value="PUMILIO HOMOLOG 3"/>
    <property type="match status" value="1"/>
</dbReference>
<feature type="domain" description="CPL" evidence="2">
    <location>
        <begin position="100"/>
        <end position="174"/>
    </location>
</feature>
<dbReference type="EMBL" id="CAUYUJ010016440">
    <property type="protein sequence ID" value="CAK0865329.1"/>
    <property type="molecule type" value="Genomic_DNA"/>
</dbReference>
<sequence>AFCEHAGEEQLRELAEKCCGGAPYLLSSKPGAEALLRLLGAANAKQRKAFCRDIKGKFVALATNAVDFPWVRLATTVDDTVLLTKTMFAEWAADLDTIAEDKYGHKVLAWFFRPDDPHIFSPYERSCIALPSPTSLKAADARRTELVRALRPPLRTALLARPLELAANVHAKSLLLAYAPGWDAELVEALVAAGEKEAPKDDDLGLLGSGTSTTTLIALLKLEPASSDGALAEPLWRRCFLPRLVHASTSRCAFVLLALLKREGGVREAVLSSINKQKAAIEAAAQAAEAKGKTVNGARKLLAAAAEAKKAQ</sequence>
<dbReference type="Pfam" id="PF08144">
    <property type="entry name" value="CPL"/>
    <property type="match status" value="1"/>
</dbReference>
<evidence type="ECO:0000313" key="4">
    <source>
        <dbReference type="Proteomes" id="UP001189429"/>
    </source>
</evidence>
<dbReference type="InterPro" id="IPR012959">
    <property type="entry name" value="CPL_dom"/>
</dbReference>
<protein>
    <recommendedName>
        <fullName evidence="2">CPL domain-containing protein</fullName>
    </recommendedName>
</protein>
<dbReference type="Gene3D" id="1.25.10.10">
    <property type="entry name" value="Leucine-rich Repeat Variant"/>
    <property type="match status" value="1"/>
</dbReference>
<dbReference type="Proteomes" id="UP001189429">
    <property type="component" value="Unassembled WGS sequence"/>
</dbReference>
<reference evidence="3" key="1">
    <citation type="submission" date="2023-10" db="EMBL/GenBank/DDBJ databases">
        <authorList>
            <person name="Chen Y."/>
            <person name="Shah S."/>
            <person name="Dougan E. K."/>
            <person name="Thang M."/>
            <person name="Chan C."/>
        </authorList>
    </citation>
    <scope>NUCLEOTIDE SEQUENCE [LARGE SCALE GENOMIC DNA]</scope>
</reference>
<comment type="caution">
    <text evidence="3">The sequence shown here is derived from an EMBL/GenBank/DDBJ whole genome shotgun (WGS) entry which is preliminary data.</text>
</comment>
<organism evidence="3 4">
    <name type="scientific">Prorocentrum cordatum</name>
    <dbReference type="NCBI Taxonomy" id="2364126"/>
    <lineage>
        <taxon>Eukaryota</taxon>
        <taxon>Sar</taxon>
        <taxon>Alveolata</taxon>
        <taxon>Dinophyceae</taxon>
        <taxon>Prorocentrales</taxon>
        <taxon>Prorocentraceae</taxon>
        <taxon>Prorocentrum</taxon>
    </lineage>
</organism>
<dbReference type="InterPro" id="IPR040059">
    <property type="entry name" value="PUM3"/>
</dbReference>